<dbReference type="RefSeq" id="WP_138404953.1">
    <property type="nucleotide sequence ID" value="NZ_VBSP01000030.1"/>
</dbReference>
<accession>A0A5R9DTP1</accession>
<evidence type="ECO:0000259" key="1">
    <source>
        <dbReference type="PROSITE" id="PS51186"/>
    </source>
</evidence>
<dbReference type="CDD" id="cd04301">
    <property type="entry name" value="NAT_SF"/>
    <property type="match status" value="1"/>
</dbReference>
<evidence type="ECO:0000313" key="3">
    <source>
        <dbReference type="Proteomes" id="UP000306420"/>
    </source>
</evidence>
<dbReference type="EMBL" id="VBSP01000030">
    <property type="protein sequence ID" value="TLQ40387.1"/>
    <property type="molecule type" value="Genomic_DNA"/>
</dbReference>
<comment type="caution">
    <text evidence="2">The sequence shown here is derived from an EMBL/GenBank/DDBJ whole genome shotgun (WGS) entry which is preliminary data.</text>
</comment>
<gene>
    <name evidence="2" type="ORF">FEZ33_08360</name>
</gene>
<sequence length="169" mass="20176">MIIRALEKNDLPSIHIINNEREMMAYWFEEPYESLDELERLYDKHLFDSSERRFVIEVAGEFVGVVELMEIDYIHRNCEIQIIVIKRFRGQGLAQKALRKGIEYAFSILNMHKVYLIVDANNHPAVHIYKKLGFRQEGTMKDHFYTNGQYRDAYFMGILKDEVEFDYVK</sequence>
<dbReference type="Gene3D" id="3.40.630.30">
    <property type="match status" value="1"/>
</dbReference>
<dbReference type="OrthoDB" id="9795206at2"/>
<dbReference type="Pfam" id="PF13302">
    <property type="entry name" value="Acetyltransf_3"/>
    <property type="match status" value="1"/>
</dbReference>
<feature type="domain" description="N-acetyltransferase" evidence="1">
    <location>
        <begin position="1"/>
        <end position="161"/>
    </location>
</feature>
<proteinExistence type="predicted"/>
<name>A0A5R9DTP1_9LACT</name>
<reference evidence="2 3" key="1">
    <citation type="submission" date="2019-05" db="EMBL/GenBank/DDBJ databases">
        <title>The metagenome of a microbial culture collection derived from dairy environment covers the genomic content of the human microbiome.</title>
        <authorList>
            <person name="Roder T."/>
            <person name="Wuthrich D."/>
            <person name="Sattari Z."/>
            <person name="Von Ah U."/>
            <person name="Bar C."/>
            <person name="Ronchi F."/>
            <person name="Macpherson A.J."/>
            <person name="Ganal-Vonarburg S.C."/>
            <person name="Bruggmann R."/>
            <person name="Vergeres G."/>
        </authorList>
    </citation>
    <scope>NUCLEOTIDE SEQUENCE [LARGE SCALE GENOMIC DNA]</scope>
    <source>
        <strain evidence="2 3">FAM 24227</strain>
    </source>
</reference>
<dbReference type="GO" id="GO:0004145">
    <property type="term" value="F:diamine N-acetyltransferase activity"/>
    <property type="evidence" value="ECO:0007669"/>
    <property type="project" value="TreeGrafter"/>
</dbReference>
<evidence type="ECO:0000313" key="2">
    <source>
        <dbReference type="EMBL" id="TLQ40387.1"/>
    </source>
</evidence>
<dbReference type="PANTHER" id="PTHR43415:SF6">
    <property type="entry name" value="SPERMIDINE N(1)-ACETYLTRANSFERASE"/>
    <property type="match status" value="1"/>
</dbReference>
<dbReference type="InterPro" id="IPR016181">
    <property type="entry name" value="Acyl_CoA_acyltransferase"/>
</dbReference>
<dbReference type="InterPro" id="IPR000182">
    <property type="entry name" value="GNAT_dom"/>
</dbReference>
<protein>
    <submittedName>
        <fullName evidence="2">GNAT family N-acetyltransferase</fullName>
    </submittedName>
</protein>
<dbReference type="PROSITE" id="PS51186">
    <property type="entry name" value="GNAT"/>
    <property type="match status" value="1"/>
</dbReference>
<dbReference type="AlphaFoldDB" id="A0A5R9DTP1"/>
<organism evidence="2 3">
    <name type="scientific">Ruoffia tabacinasalis</name>
    <dbReference type="NCBI Taxonomy" id="87458"/>
    <lineage>
        <taxon>Bacteria</taxon>
        <taxon>Bacillati</taxon>
        <taxon>Bacillota</taxon>
        <taxon>Bacilli</taxon>
        <taxon>Lactobacillales</taxon>
        <taxon>Aerococcaceae</taxon>
        <taxon>Ruoffia</taxon>
    </lineage>
</organism>
<keyword evidence="2" id="KW-0808">Transferase</keyword>
<dbReference type="Proteomes" id="UP000306420">
    <property type="component" value="Unassembled WGS sequence"/>
</dbReference>
<dbReference type="SUPFAM" id="SSF55729">
    <property type="entry name" value="Acyl-CoA N-acyltransferases (Nat)"/>
    <property type="match status" value="1"/>
</dbReference>
<dbReference type="PANTHER" id="PTHR43415">
    <property type="entry name" value="SPERMIDINE N(1)-ACETYLTRANSFERASE"/>
    <property type="match status" value="1"/>
</dbReference>